<name>A0A292PU15_9PEZI</name>
<dbReference type="AlphaFoldDB" id="A0A292PU15"/>
<evidence type="ECO:0000313" key="2">
    <source>
        <dbReference type="EMBL" id="CUS09973.1"/>
    </source>
</evidence>
<evidence type="ECO:0000313" key="3">
    <source>
        <dbReference type="Proteomes" id="UP001412239"/>
    </source>
</evidence>
<evidence type="ECO:0000256" key="1">
    <source>
        <dbReference type="SAM" id="MobiDB-lite"/>
    </source>
</evidence>
<feature type="region of interest" description="Disordered" evidence="1">
    <location>
        <begin position="55"/>
        <end position="158"/>
    </location>
</feature>
<dbReference type="Proteomes" id="UP001412239">
    <property type="component" value="Unassembled WGS sequence"/>
</dbReference>
<sequence length="244" mass="26588">MYSKNDRKVQFLLAILDCQVGQVKVDFQKLADKLGYKNVRSAADSYYRFRRGLDLGASSSSPGSSNSSARGRPIRRGPRLHRRKIICSDDDGEGGDEGEDEDSGSGDGDATRRGIKQECTEGDGGRVIKLEGDTEEAIFIKSESEGEDGDGGVTGRGHRWRSAREGRFSGFQGTGYCCVGTGTGSGFEGARFEGARFEGYGVFGGLQRPLAMVERAPPEKAVEKEGVVVIKDEPVDDEKWVWNW</sequence>
<proteinExistence type="predicted"/>
<protein>
    <submittedName>
        <fullName evidence="2">Uncharacterized protein</fullName>
    </submittedName>
</protein>
<feature type="compositionally biased region" description="Basic and acidic residues" evidence="1">
    <location>
        <begin position="109"/>
        <end position="132"/>
    </location>
</feature>
<reference evidence="2" key="1">
    <citation type="submission" date="2015-10" db="EMBL/GenBank/DDBJ databases">
        <authorList>
            <person name="Regsiter A."/>
            <person name="william w."/>
        </authorList>
    </citation>
    <scope>NUCLEOTIDE SEQUENCE</scope>
    <source>
        <strain evidence="2">Montdore</strain>
    </source>
</reference>
<feature type="compositionally biased region" description="Basic residues" evidence="1">
    <location>
        <begin position="72"/>
        <end position="85"/>
    </location>
</feature>
<organism evidence="2 3">
    <name type="scientific">Tuber aestivum</name>
    <name type="common">summer truffle</name>
    <dbReference type="NCBI Taxonomy" id="59557"/>
    <lineage>
        <taxon>Eukaryota</taxon>
        <taxon>Fungi</taxon>
        <taxon>Dikarya</taxon>
        <taxon>Ascomycota</taxon>
        <taxon>Pezizomycotina</taxon>
        <taxon>Pezizomycetes</taxon>
        <taxon>Pezizales</taxon>
        <taxon>Tuberaceae</taxon>
        <taxon>Tuber</taxon>
    </lineage>
</organism>
<accession>A0A292PU15</accession>
<gene>
    <name evidence="2" type="ORF">GSTUAT00005903001</name>
</gene>
<dbReference type="EMBL" id="LN891061">
    <property type="protein sequence ID" value="CUS09973.1"/>
    <property type="molecule type" value="Genomic_DNA"/>
</dbReference>
<feature type="compositionally biased region" description="Acidic residues" evidence="1">
    <location>
        <begin position="88"/>
        <end position="104"/>
    </location>
</feature>
<feature type="compositionally biased region" description="Low complexity" evidence="1">
    <location>
        <begin position="57"/>
        <end position="71"/>
    </location>
</feature>
<keyword evidence="3" id="KW-1185">Reference proteome</keyword>